<dbReference type="Proteomes" id="UP000580250">
    <property type="component" value="Unassembled WGS sequence"/>
</dbReference>
<sequence>MRWANEYQGIFEKFSHKKTKVEIEAKEKKDDKENILEEKDNSNTTIIINHFYLFFIFNTLSIMNYLIFSNKDLKLKLPFGCIISGPSSTGKSTFVRKLISNSHQLIEPIPKSILYCYGEYNSLVPELQRAGVSVYSGVPPEELIKKQEQPALVILDDLMYSIDEKYLSELFTKKSHHLNFGIIFITQNLFEKKLKVARQNSMYIVLTRAPNSALAIRNLGVQLFPGRLNYFLDAYQQATSSSNYSYLFIDLHPSSDPNLRLRTNIIKDKESEENYNIIFLPKNSSN</sequence>
<keyword evidence="2" id="KW-0812">Transmembrane</keyword>
<name>A0A6V7Y3F0_MELEN</name>
<reference evidence="3 4" key="1">
    <citation type="submission" date="2020-08" db="EMBL/GenBank/DDBJ databases">
        <authorList>
            <person name="Koutsovoulos G."/>
            <person name="Danchin GJ E."/>
        </authorList>
    </citation>
    <scope>NUCLEOTIDE SEQUENCE [LARGE SCALE GENOMIC DNA]</scope>
</reference>
<keyword evidence="2" id="KW-0472">Membrane</keyword>
<evidence type="ECO:0000313" key="3">
    <source>
        <dbReference type="EMBL" id="CAD2206011.1"/>
    </source>
</evidence>
<dbReference type="SUPFAM" id="SSF52540">
    <property type="entry name" value="P-loop containing nucleoside triphosphate hydrolases"/>
    <property type="match status" value="1"/>
</dbReference>
<evidence type="ECO:0000256" key="1">
    <source>
        <dbReference type="ARBA" id="ARBA00022562"/>
    </source>
</evidence>
<dbReference type="OrthoDB" id="8954335at2759"/>
<gene>
    <name evidence="3" type="ORF">MENT_LOCUS59862</name>
</gene>
<evidence type="ECO:0000256" key="2">
    <source>
        <dbReference type="SAM" id="Phobius"/>
    </source>
</evidence>
<dbReference type="Pfam" id="PF02456">
    <property type="entry name" value="Adeno_IVa2"/>
    <property type="match status" value="1"/>
</dbReference>
<dbReference type="InterPro" id="IPR003389">
    <property type="entry name" value="Adeno_IVa2"/>
</dbReference>
<keyword evidence="2" id="KW-1133">Transmembrane helix</keyword>
<comment type="caution">
    <text evidence="3">The sequence shown here is derived from an EMBL/GenBank/DDBJ whole genome shotgun (WGS) entry which is preliminary data.</text>
</comment>
<dbReference type="InterPro" id="IPR027417">
    <property type="entry name" value="P-loop_NTPase"/>
</dbReference>
<proteinExistence type="predicted"/>
<protein>
    <submittedName>
        <fullName evidence="3">Uncharacterized protein</fullName>
    </submittedName>
</protein>
<accession>A0A6V7Y3F0</accession>
<dbReference type="GO" id="GO:0019073">
    <property type="term" value="P:viral DNA genome packaging"/>
    <property type="evidence" value="ECO:0007669"/>
    <property type="project" value="InterPro"/>
</dbReference>
<dbReference type="AlphaFoldDB" id="A0A6V7Y3F0"/>
<evidence type="ECO:0000313" key="4">
    <source>
        <dbReference type="Proteomes" id="UP000580250"/>
    </source>
</evidence>
<dbReference type="EMBL" id="CAJEWN010002977">
    <property type="protein sequence ID" value="CAD2206011.1"/>
    <property type="molecule type" value="Genomic_DNA"/>
</dbReference>
<keyword evidence="1" id="KW-1048">Host nucleus</keyword>
<organism evidence="3 4">
    <name type="scientific">Meloidogyne enterolobii</name>
    <name type="common">Root-knot nematode worm</name>
    <name type="synonym">Meloidogyne mayaguensis</name>
    <dbReference type="NCBI Taxonomy" id="390850"/>
    <lineage>
        <taxon>Eukaryota</taxon>
        <taxon>Metazoa</taxon>
        <taxon>Ecdysozoa</taxon>
        <taxon>Nematoda</taxon>
        <taxon>Chromadorea</taxon>
        <taxon>Rhabditida</taxon>
        <taxon>Tylenchina</taxon>
        <taxon>Tylenchomorpha</taxon>
        <taxon>Tylenchoidea</taxon>
        <taxon>Meloidogynidae</taxon>
        <taxon>Meloidogyninae</taxon>
        <taxon>Meloidogyne</taxon>
    </lineage>
</organism>
<feature type="transmembrane region" description="Helical" evidence="2">
    <location>
        <begin position="46"/>
        <end position="68"/>
    </location>
</feature>